<evidence type="ECO:0000256" key="1">
    <source>
        <dbReference type="ARBA" id="ARBA00003989"/>
    </source>
</evidence>
<dbReference type="Proteomes" id="UP001252270">
    <property type="component" value="Unassembled WGS sequence"/>
</dbReference>
<dbReference type="RefSeq" id="WP_309635843.1">
    <property type="nucleotide sequence ID" value="NZ_JARWAL010000002.1"/>
</dbReference>
<dbReference type="InterPro" id="IPR018900">
    <property type="entry name" value="Curli_CsgE"/>
</dbReference>
<name>A0ABU1GIU2_9GAMM</name>
<proteinExistence type="predicted"/>
<evidence type="ECO:0000313" key="4">
    <source>
        <dbReference type="EMBL" id="MDR5891935.1"/>
    </source>
</evidence>
<comment type="caution">
    <text evidence="4">The sequence shown here is derived from an EMBL/GenBank/DDBJ whole genome shotgun (WGS) entry which is preliminary data.</text>
</comment>
<gene>
    <name evidence="4" type="ORF">QC820_03840</name>
</gene>
<comment type="function">
    <text evidence="1">May be involved in the biogenesis of curli organelles.</text>
</comment>
<keyword evidence="5" id="KW-1185">Reference proteome</keyword>
<dbReference type="Pfam" id="PF10627">
    <property type="entry name" value="CsgE"/>
    <property type="match status" value="1"/>
</dbReference>
<evidence type="ECO:0000256" key="2">
    <source>
        <dbReference type="ARBA" id="ARBA00014024"/>
    </source>
</evidence>
<sequence length="172" mass="19321">MQRYSLAIILFILIILGLPSMAVANPQPVEEEPQGEVSVEDSEEIIEEAGVAEEELSRQFRLGEPGIQGVIVDRTITMTGKTFYRQFSQLSLERAIIGNANLAIHERPSARWGSQIWITQGNRILFEATMPPRLSDIDDYVEVAIDQVEELIIRQTLIEALDSDPDLAEEEI</sequence>
<evidence type="ECO:0000313" key="5">
    <source>
        <dbReference type="Proteomes" id="UP001252270"/>
    </source>
</evidence>
<dbReference type="EMBL" id="JARWAL010000002">
    <property type="protein sequence ID" value="MDR5891935.1"/>
    <property type="molecule type" value="Genomic_DNA"/>
</dbReference>
<protein>
    <recommendedName>
        <fullName evidence="2">Curli production assembly/transport component CsgE</fullName>
    </recommendedName>
</protein>
<accession>A0ABU1GIU2</accession>
<reference evidence="4 5" key="1">
    <citation type="submission" date="2023-04" db="EMBL/GenBank/DDBJ databases">
        <title>A long-awaited taxogenomic arrangement of the family Halomonadaceae.</title>
        <authorList>
            <person name="De La Haba R."/>
            <person name="Chuvochina M."/>
            <person name="Wittouck S."/>
            <person name="Arahal D.R."/>
            <person name="Sanchez-Porro C."/>
            <person name="Hugenholtz P."/>
            <person name="Ventosa A."/>
        </authorList>
    </citation>
    <scope>NUCLEOTIDE SEQUENCE [LARGE SCALE GENOMIC DNA]</scope>
    <source>
        <strain evidence="4 5">DSM 17332</strain>
    </source>
</reference>
<keyword evidence="3" id="KW-0732">Signal</keyword>
<evidence type="ECO:0000256" key="3">
    <source>
        <dbReference type="ARBA" id="ARBA00022729"/>
    </source>
</evidence>
<organism evidence="4 5">
    <name type="scientific">Halomonas mongoliensis</name>
    <dbReference type="NCBI Taxonomy" id="321265"/>
    <lineage>
        <taxon>Bacteria</taxon>
        <taxon>Pseudomonadati</taxon>
        <taxon>Pseudomonadota</taxon>
        <taxon>Gammaproteobacteria</taxon>
        <taxon>Oceanospirillales</taxon>
        <taxon>Halomonadaceae</taxon>
        <taxon>Halomonas</taxon>
    </lineage>
</organism>